<keyword evidence="11 13" id="KW-0472">Membrane</keyword>
<evidence type="ECO:0000313" key="17">
    <source>
        <dbReference type="Proteomes" id="UP000001307"/>
    </source>
</evidence>
<dbReference type="Gene3D" id="3.90.550.10">
    <property type="entry name" value="Spore Coat Polysaccharide Biosynthesis Protein SpsA, Chain A"/>
    <property type="match status" value="1"/>
</dbReference>
<accession>E4XBI8</accession>
<evidence type="ECO:0000256" key="11">
    <source>
        <dbReference type="ARBA" id="ARBA00023136"/>
    </source>
</evidence>
<keyword evidence="17" id="KW-1185">Reference proteome</keyword>
<evidence type="ECO:0000256" key="7">
    <source>
        <dbReference type="ARBA" id="ARBA00022692"/>
    </source>
</evidence>
<dbReference type="Proteomes" id="UP000011014">
    <property type="component" value="Unassembled WGS sequence"/>
</dbReference>
<dbReference type="PANTHER" id="PTHR10859:SF91">
    <property type="entry name" value="DOLICHYL-PHOSPHATE BETA-GLUCOSYLTRANSFERASE"/>
    <property type="match status" value="1"/>
</dbReference>
<comment type="subcellular location">
    <subcellularLocation>
        <location evidence="1">Endoplasmic reticulum membrane</location>
        <topology evidence="1">Single-pass membrane protein</topology>
    </subcellularLocation>
</comment>
<evidence type="ECO:0000256" key="8">
    <source>
        <dbReference type="ARBA" id="ARBA00022824"/>
    </source>
</evidence>
<dbReference type="GO" id="GO:0006487">
    <property type="term" value="P:protein N-linked glycosylation"/>
    <property type="evidence" value="ECO:0007669"/>
    <property type="project" value="TreeGrafter"/>
</dbReference>
<dbReference type="GO" id="GO:0005789">
    <property type="term" value="C:endoplasmic reticulum membrane"/>
    <property type="evidence" value="ECO:0007669"/>
    <property type="project" value="UniProtKB-SubCell"/>
</dbReference>
<dbReference type="InParanoid" id="E4XBI8"/>
<dbReference type="EMBL" id="FN654504">
    <property type="protein sequence ID" value="CBY34402.1"/>
    <property type="molecule type" value="Genomic_DNA"/>
</dbReference>
<evidence type="ECO:0000256" key="2">
    <source>
        <dbReference type="ARBA" id="ARBA00004922"/>
    </source>
</evidence>
<keyword evidence="7 13" id="KW-0812">Transmembrane</keyword>
<comment type="pathway">
    <text evidence="2">Protein modification; protein glycosylation.</text>
</comment>
<evidence type="ECO:0000256" key="1">
    <source>
        <dbReference type="ARBA" id="ARBA00004389"/>
    </source>
</evidence>
<dbReference type="EC" id="2.4.1.117" evidence="4"/>
<keyword evidence="9" id="KW-0735">Signal-anchor</keyword>
<dbReference type="PANTHER" id="PTHR10859">
    <property type="entry name" value="GLYCOSYL TRANSFERASE"/>
    <property type="match status" value="1"/>
</dbReference>
<protein>
    <recommendedName>
        <fullName evidence="4">dolichyl-phosphate beta-glucosyltransferase</fullName>
        <ecNumber evidence="4">2.4.1.117</ecNumber>
    </recommendedName>
</protein>
<comment type="catalytic activity">
    <reaction evidence="12">
        <text>a di-trans,poly-cis-dolichyl phosphate + UDP-alpha-D-glucose = a di-trans,poly-cis-dolichyl beta-D-glucosyl phosphate + UDP</text>
        <dbReference type="Rhea" id="RHEA:15401"/>
        <dbReference type="Rhea" id="RHEA-COMP:19498"/>
        <dbReference type="Rhea" id="RHEA-COMP:19502"/>
        <dbReference type="ChEBI" id="CHEBI:57525"/>
        <dbReference type="ChEBI" id="CHEBI:57683"/>
        <dbReference type="ChEBI" id="CHEBI:58223"/>
        <dbReference type="ChEBI" id="CHEBI:58885"/>
        <dbReference type="EC" id="2.4.1.117"/>
    </reaction>
    <physiologicalReaction direction="left-to-right" evidence="12">
        <dbReference type="Rhea" id="RHEA:15402"/>
    </physiologicalReaction>
</comment>
<dbReference type="FunCoup" id="E4XBI8">
    <property type="interactions" value="1084"/>
</dbReference>
<dbReference type="GO" id="GO:0004581">
    <property type="term" value="F:dolichyl-phosphate beta-glucosyltransferase activity"/>
    <property type="evidence" value="ECO:0007669"/>
    <property type="project" value="UniProtKB-EC"/>
</dbReference>
<dbReference type="CDD" id="cd04188">
    <property type="entry name" value="DPG_synthase"/>
    <property type="match status" value="1"/>
</dbReference>
<proteinExistence type="inferred from homology"/>
<evidence type="ECO:0000256" key="9">
    <source>
        <dbReference type="ARBA" id="ARBA00022968"/>
    </source>
</evidence>
<keyword evidence="8" id="KW-0256">Endoplasmic reticulum</keyword>
<dbReference type="Pfam" id="PF00535">
    <property type="entry name" value="Glycos_transf_2"/>
    <property type="match status" value="1"/>
</dbReference>
<evidence type="ECO:0000256" key="4">
    <source>
        <dbReference type="ARBA" id="ARBA00012583"/>
    </source>
</evidence>
<dbReference type="InterPro" id="IPR029044">
    <property type="entry name" value="Nucleotide-diphossugar_trans"/>
</dbReference>
<comment type="similarity">
    <text evidence="3">Belongs to the glycosyltransferase 2 family.</text>
</comment>
<evidence type="ECO:0000313" key="16">
    <source>
        <dbReference type="EMBL" id="CBY34402.1"/>
    </source>
</evidence>
<sequence length="302" mass="34357">MIDYIVFGTIGVGVLILVALITSFPREPDNLRHEKSFLGDKNPLPSFTDAAELDLTVVIPAYNEQDRLPAMLEECVECLSTSKKQTYEIIVVDDGSKDGTSNVVEKLSKKNKHVKCLKLMQNRGKGHAVKMGMMCARGSKIFFADADRAMPFTEFQKINKVMADSVGEQHELIVVGSRAHLEKDSIAQRSLFRTILMKGFHLLVQIFCVRTVKDTQCGYKLFTRSAAQRILPQLHLQRWAFDVELLFIAERLSIPLKEVAIKWDEIDGSKMTPVFSWIEMGRDLVLIWLRYAIGYWRIDLST</sequence>
<evidence type="ECO:0000256" key="10">
    <source>
        <dbReference type="ARBA" id="ARBA00022989"/>
    </source>
</evidence>
<dbReference type="InterPro" id="IPR035518">
    <property type="entry name" value="DPG_synthase"/>
</dbReference>
<feature type="transmembrane region" description="Helical" evidence="13">
    <location>
        <begin position="6"/>
        <end position="25"/>
    </location>
</feature>
<dbReference type="Proteomes" id="UP000001307">
    <property type="component" value="Unassembled WGS sequence"/>
</dbReference>
<keyword evidence="10 13" id="KW-1133">Transmembrane helix</keyword>
<reference evidence="15" key="1">
    <citation type="journal article" date="2010" name="Science">
        <title>Plasticity of animal genome architecture unmasked by rapid evolution of a pelagic tunicate.</title>
        <authorList>
            <person name="Denoeud F."/>
            <person name="Henriet S."/>
            <person name="Mungpakdee S."/>
            <person name="Aury J.M."/>
            <person name="Da Silva C."/>
            <person name="Brinkmann H."/>
            <person name="Mikhaleva J."/>
            <person name="Olsen L.C."/>
            <person name="Jubin C."/>
            <person name="Canestro C."/>
            <person name="Bouquet J.M."/>
            <person name="Danks G."/>
            <person name="Poulain J."/>
            <person name="Campsteijn C."/>
            <person name="Adamski M."/>
            <person name="Cross I."/>
            <person name="Yadetie F."/>
            <person name="Muffato M."/>
            <person name="Louis A."/>
            <person name="Butcher S."/>
            <person name="Tsagkogeorga G."/>
            <person name="Konrad A."/>
            <person name="Singh S."/>
            <person name="Jensen M.F."/>
            <person name="Cong E.H."/>
            <person name="Eikeseth-Otteraa H."/>
            <person name="Noel B."/>
            <person name="Anthouard V."/>
            <person name="Porcel B.M."/>
            <person name="Kachouri-Lafond R."/>
            <person name="Nishino A."/>
            <person name="Ugolini M."/>
            <person name="Chourrout P."/>
            <person name="Nishida H."/>
            <person name="Aasland R."/>
            <person name="Huzurbazar S."/>
            <person name="Westhof E."/>
            <person name="Delsuc F."/>
            <person name="Lehrach H."/>
            <person name="Reinhardt R."/>
            <person name="Weissenbach J."/>
            <person name="Roy S.W."/>
            <person name="Artiguenave F."/>
            <person name="Postlethwait J.H."/>
            <person name="Manak J.R."/>
            <person name="Thompson E.M."/>
            <person name="Jaillon O."/>
            <person name="Du Pasquier L."/>
            <person name="Boudinot P."/>
            <person name="Liberles D.A."/>
            <person name="Volff J.N."/>
            <person name="Philippe H."/>
            <person name="Lenhard B."/>
            <person name="Roest Crollius H."/>
            <person name="Wincker P."/>
            <person name="Chourrout D."/>
        </authorList>
    </citation>
    <scope>NUCLEOTIDE SEQUENCE [LARGE SCALE GENOMIC DNA]</scope>
</reference>
<evidence type="ECO:0000256" key="13">
    <source>
        <dbReference type="SAM" id="Phobius"/>
    </source>
</evidence>
<gene>
    <name evidence="15" type="ORF">GSOID_T00006490001</name>
    <name evidence="16" type="ORF">GSOID_T00024426001</name>
</gene>
<organism evidence="15">
    <name type="scientific">Oikopleura dioica</name>
    <name type="common">Tunicate</name>
    <dbReference type="NCBI Taxonomy" id="34765"/>
    <lineage>
        <taxon>Eukaryota</taxon>
        <taxon>Metazoa</taxon>
        <taxon>Chordata</taxon>
        <taxon>Tunicata</taxon>
        <taxon>Appendicularia</taxon>
        <taxon>Copelata</taxon>
        <taxon>Oikopleuridae</taxon>
        <taxon>Oikopleura</taxon>
    </lineage>
</organism>
<dbReference type="SUPFAM" id="SSF53448">
    <property type="entry name" value="Nucleotide-diphospho-sugar transferases"/>
    <property type="match status" value="1"/>
</dbReference>
<evidence type="ECO:0000256" key="6">
    <source>
        <dbReference type="ARBA" id="ARBA00022679"/>
    </source>
</evidence>
<dbReference type="OrthoDB" id="3784at2759"/>
<keyword evidence="6" id="KW-0808">Transferase</keyword>
<evidence type="ECO:0000256" key="5">
    <source>
        <dbReference type="ARBA" id="ARBA00022676"/>
    </source>
</evidence>
<keyword evidence="5" id="KW-0328">Glycosyltransferase</keyword>
<dbReference type="InterPro" id="IPR001173">
    <property type="entry name" value="Glyco_trans_2-like"/>
</dbReference>
<feature type="domain" description="Glycosyltransferase 2-like" evidence="14">
    <location>
        <begin position="56"/>
        <end position="229"/>
    </location>
</feature>
<dbReference type="AlphaFoldDB" id="E4XBI8"/>
<name>E4XBI8_OIKDI</name>
<evidence type="ECO:0000313" key="15">
    <source>
        <dbReference type="EMBL" id="CBY08963.1"/>
    </source>
</evidence>
<dbReference type="EMBL" id="FN653034">
    <property type="protein sequence ID" value="CBY08963.1"/>
    <property type="molecule type" value="Genomic_DNA"/>
</dbReference>
<evidence type="ECO:0000256" key="12">
    <source>
        <dbReference type="ARBA" id="ARBA00045097"/>
    </source>
</evidence>
<evidence type="ECO:0000256" key="3">
    <source>
        <dbReference type="ARBA" id="ARBA00006739"/>
    </source>
</evidence>
<evidence type="ECO:0000259" key="14">
    <source>
        <dbReference type="Pfam" id="PF00535"/>
    </source>
</evidence>